<dbReference type="Gene3D" id="1.20.1250.20">
    <property type="entry name" value="MFS general substrate transporter like domains"/>
    <property type="match status" value="1"/>
</dbReference>
<feature type="transmembrane region" description="Helical" evidence="5">
    <location>
        <begin position="232"/>
        <end position="250"/>
    </location>
</feature>
<comment type="subcellular location">
    <subcellularLocation>
        <location evidence="1">Membrane</location>
        <topology evidence="1">Multi-pass membrane protein</topology>
    </subcellularLocation>
</comment>
<dbReference type="InterPro" id="IPR036259">
    <property type="entry name" value="MFS_trans_sf"/>
</dbReference>
<dbReference type="InterPro" id="IPR051617">
    <property type="entry name" value="UNC-93-like_regulator"/>
</dbReference>
<dbReference type="SUPFAM" id="SSF103473">
    <property type="entry name" value="MFS general substrate transporter"/>
    <property type="match status" value="1"/>
</dbReference>
<keyword evidence="7" id="KW-1185">Reference proteome</keyword>
<comment type="caution">
    <text evidence="6">The sequence shown here is derived from an EMBL/GenBank/DDBJ whole genome shotgun (WGS) entry which is preliminary data.</text>
</comment>
<feature type="transmembrane region" description="Helical" evidence="5">
    <location>
        <begin position="409"/>
        <end position="430"/>
    </location>
</feature>
<dbReference type="PANTHER" id="PTHR23294:SF59">
    <property type="entry name" value="UNC93-LIKE PROTEIN C922.05C"/>
    <property type="match status" value="1"/>
</dbReference>
<feature type="transmembrane region" description="Helical" evidence="5">
    <location>
        <begin position="112"/>
        <end position="133"/>
    </location>
</feature>
<dbReference type="AlphaFoldDB" id="A0A8H5CYN9"/>
<dbReference type="EMBL" id="JAACJO010000014">
    <property type="protein sequence ID" value="KAF5350479.1"/>
    <property type="molecule type" value="Genomic_DNA"/>
</dbReference>
<sequence>MSPDAASMPPPEMVSYNVHWFRGTVFQVFVMGGVYFCAPGMYNALSSLGAGGLATPWYANATAAAGLVFMAVLCIIGGVIVSKIGVRLALFISTFGDIIYASSLYLNSKNGTQWFLLFGSIISGATDGLLYAIEGPIITAYPEPDRRGRILSLWAFMHNAAKIVGGSIIFSLNSHRTTKGAVSLQTYLAIIGVMCIGPFLSLLLSKPEKVQRRDGVKITFRKMSWSRTLYEFYKVVSSRSVLLLCPWFFTQWLYNAYVGTLQTQFFSVRTRALCSLLVPWGDIFGAFIMGHFLDHAKRLSINQRARFTWAFLMALTLGLWVWAAIISKQLEGHPSGIDWSSGAIFGKIFGLIFMFEFTSMATQTLLYWLIGHMYSDFLVLLYMVGTLRGMECIGQAVAYGIKSKNLSDWVAIGLNIGLIVFSMPFAWVVIRKIGVERFEEIDFGSANAVDEKKDVTDVEVKERDLEDDSVTDSKSLQ</sequence>
<feature type="transmembrane region" description="Helical" evidence="5">
    <location>
        <begin position="57"/>
        <end position="81"/>
    </location>
</feature>
<feature type="transmembrane region" description="Helical" evidence="5">
    <location>
        <begin position="270"/>
        <end position="293"/>
    </location>
</feature>
<dbReference type="InterPro" id="IPR011701">
    <property type="entry name" value="MFS"/>
</dbReference>
<reference evidence="6 7" key="1">
    <citation type="journal article" date="2020" name="ISME J.">
        <title>Uncovering the hidden diversity of litter-decomposition mechanisms in mushroom-forming fungi.</title>
        <authorList>
            <person name="Floudas D."/>
            <person name="Bentzer J."/>
            <person name="Ahren D."/>
            <person name="Johansson T."/>
            <person name="Persson P."/>
            <person name="Tunlid A."/>
        </authorList>
    </citation>
    <scope>NUCLEOTIDE SEQUENCE [LARGE SCALE GENOMIC DNA]</scope>
    <source>
        <strain evidence="6 7">CBS 146.42</strain>
    </source>
</reference>
<feature type="transmembrane region" description="Helical" evidence="5">
    <location>
        <begin position="153"/>
        <end position="172"/>
    </location>
</feature>
<evidence type="ECO:0000256" key="3">
    <source>
        <dbReference type="ARBA" id="ARBA00022989"/>
    </source>
</evidence>
<name>A0A8H5CYN9_9AGAR</name>
<gene>
    <name evidence="6" type="ORF">D9756_008604</name>
</gene>
<evidence type="ECO:0000313" key="7">
    <source>
        <dbReference type="Proteomes" id="UP000559027"/>
    </source>
</evidence>
<evidence type="ECO:0008006" key="8">
    <source>
        <dbReference type="Google" id="ProtNLM"/>
    </source>
</evidence>
<evidence type="ECO:0000256" key="4">
    <source>
        <dbReference type="ARBA" id="ARBA00023136"/>
    </source>
</evidence>
<proteinExistence type="predicted"/>
<keyword evidence="4 5" id="KW-0472">Membrane</keyword>
<dbReference type="OrthoDB" id="196103at2759"/>
<evidence type="ECO:0000256" key="1">
    <source>
        <dbReference type="ARBA" id="ARBA00004141"/>
    </source>
</evidence>
<keyword evidence="3 5" id="KW-1133">Transmembrane helix</keyword>
<feature type="transmembrane region" description="Helical" evidence="5">
    <location>
        <begin position="88"/>
        <end position="106"/>
    </location>
</feature>
<evidence type="ECO:0000256" key="2">
    <source>
        <dbReference type="ARBA" id="ARBA00022692"/>
    </source>
</evidence>
<organism evidence="6 7">
    <name type="scientific">Leucocoprinus leucothites</name>
    <dbReference type="NCBI Taxonomy" id="201217"/>
    <lineage>
        <taxon>Eukaryota</taxon>
        <taxon>Fungi</taxon>
        <taxon>Dikarya</taxon>
        <taxon>Basidiomycota</taxon>
        <taxon>Agaricomycotina</taxon>
        <taxon>Agaricomycetes</taxon>
        <taxon>Agaricomycetidae</taxon>
        <taxon>Agaricales</taxon>
        <taxon>Agaricineae</taxon>
        <taxon>Agaricaceae</taxon>
        <taxon>Leucocoprinus</taxon>
    </lineage>
</organism>
<feature type="transmembrane region" description="Helical" evidence="5">
    <location>
        <begin position="305"/>
        <end position="327"/>
    </location>
</feature>
<dbReference type="Pfam" id="PF07690">
    <property type="entry name" value="MFS_1"/>
    <property type="match status" value="1"/>
</dbReference>
<feature type="transmembrane region" description="Helical" evidence="5">
    <location>
        <begin position="184"/>
        <end position="204"/>
    </location>
</feature>
<dbReference type="PANTHER" id="PTHR23294">
    <property type="entry name" value="ET TRANSLATION PRODUCT-RELATED"/>
    <property type="match status" value="1"/>
</dbReference>
<evidence type="ECO:0000313" key="6">
    <source>
        <dbReference type="EMBL" id="KAF5350479.1"/>
    </source>
</evidence>
<accession>A0A8H5CYN9</accession>
<keyword evidence="2 5" id="KW-0812">Transmembrane</keyword>
<evidence type="ECO:0000256" key="5">
    <source>
        <dbReference type="SAM" id="Phobius"/>
    </source>
</evidence>
<dbReference type="Proteomes" id="UP000559027">
    <property type="component" value="Unassembled WGS sequence"/>
</dbReference>
<protein>
    <recommendedName>
        <fullName evidence="8">MFS general substrate transporter</fullName>
    </recommendedName>
</protein>
<feature type="transmembrane region" description="Helical" evidence="5">
    <location>
        <begin position="20"/>
        <end position="45"/>
    </location>
</feature>
<dbReference type="GO" id="GO:0022857">
    <property type="term" value="F:transmembrane transporter activity"/>
    <property type="evidence" value="ECO:0007669"/>
    <property type="project" value="InterPro"/>
</dbReference>
<dbReference type="GO" id="GO:0016020">
    <property type="term" value="C:membrane"/>
    <property type="evidence" value="ECO:0007669"/>
    <property type="project" value="UniProtKB-SubCell"/>
</dbReference>